<accession>A0AAV2HK46</accession>
<gene>
    <name evidence="2" type="ORF">GSLYS_00007812001</name>
</gene>
<keyword evidence="3" id="KW-1185">Reference proteome</keyword>
<comment type="caution">
    <text evidence="2">The sequence shown here is derived from an EMBL/GenBank/DDBJ whole genome shotgun (WGS) entry which is preliminary data.</text>
</comment>
<feature type="region of interest" description="Disordered" evidence="1">
    <location>
        <begin position="32"/>
        <end position="94"/>
    </location>
</feature>
<evidence type="ECO:0000256" key="1">
    <source>
        <dbReference type="SAM" id="MobiDB-lite"/>
    </source>
</evidence>
<evidence type="ECO:0000313" key="3">
    <source>
        <dbReference type="Proteomes" id="UP001497497"/>
    </source>
</evidence>
<dbReference type="AlphaFoldDB" id="A0AAV2HK46"/>
<protein>
    <submittedName>
        <fullName evidence="2">Uncharacterized protein</fullName>
    </submittedName>
</protein>
<name>A0AAV2HK46_LYMST</name>
<reference evidence="2 3" key="1">
    <citation type="submission" date="2024-04" db="EMBL/GenBank/DDBJ databases">
        <authorList>
            <consortium name="Genoscope - CEA"/>
            <person name="William W."/>
        </authorList>
    </citation>
    <scope>NUCLEOTIDE SEQUENCE [LARGE SCALE GENOMIC DNA]</scope>
</reference>
<proteinExistence type="predicted"/>
<sequence>MPRVYSACLGRRCLPESEDELAEYLTLDSDVEEAESTLGGRGSTDDDVNEYFKSPDSYQSSDGKRPTQDRGNDSREKKLKRKQKRKEMRKRAGHVLHSSWKWFKRGLVAISPTLTSMFAFAPSPATIIHATAAARRDADRCGRRMPVFL</sequence>
<feature type="compositionally biased region" description="Basic residues" evidence="1">
    <location>
        <begin position="77"/>
        <end position="94"/>
    </location>
</feature>
<dbReference type="Proteomes" id="UP001497497">
    <property type="component" value="Unassembled WGS sequence"/>
</dbReference>
<feature type="compositionally biased region" description="Basic and acidic residues" evidence="1">
    <location>
        <begin position="62"/>
        <end position="76"/>
    </location>
</feature>
<dbReference type="EMBL" id="CAXITT010000154">
    <property type="protein sequence ID" value="CAL1533852.1"/>
    <property type="molecule type" value="Genomic_DNA"/>
</dbReference>
<evidence type="ECO:0000313" key="2">
    <source>
        <dbReference type="EMBL" id="CAL1533852.1"/>
    </source>
</evidence>
<organism evidence="2 3">
    <name type="scientific">Lymnaea stagnalis</name>
    <name type="common">Great pond snail</name>
    <name type="synonym">Helix stagnalis</name>
    <dbReference type="NCBI Taxonomy" id="6523"/>
    <lineage>
        <taxon>Eukaryota</taxon>
        <taxon>Metazoa</taxon>
        <taxon>Spiralia</taxon>
        <taxon>Lophotrochozoa</taxon>
        <taxon>Mollusca</taxon>
        <taxon>Gastropoda</taxon>
        <taxon>Heterobranchia</taxon>
        <taxon>Euthyneura</taxon>
        <taxon>Panpulmonata</taxon>
        <taxon>Hygrophila</taxon>
        <taxon>Lymnaeoidea</taxon>
        <taxon>Lymnaeidae</taxon>
        <taxon>Lymnaea</taxon>
    </lineage>
</organism>